<dbReference type="GO" id="GO:0070180">
    <property type="term" value="F:large ribosomal subunit rRNA binding"/>
    <property type="evidence" value="ECO:0007669"/>
    <property type="project" value="TreeGrafter"/>
</dbReference>
<comment type="similarity">
    <text evidence="2">Belongs to the universal ribosomal protein uL10 family.</text>
</comment>
<dbReference type="InterPro" id="IPR036457">
    <property type="entry name" value="PPM-type-like_dom_sf"/>
</dbReference>
<dbReference type="PANTHER" id="PTHR45699:SF3">
    <property type="entry name" value="LARGE RIBOSOMAL SUBUNIT PROTEIN UL10"/>
    <property type="match status" value="1"/>
</dbReference>
<dbReference type="Pfam" id="PF00466">
    <property type="entry name" value="Ribosomal_L10"/>
    <property type="match status" value="1"/>
</dbReference>
<evidence type="ECO:0000256" key="7">
    <source>
        <dbReference type="ARBA" id="ARBA00023274"/>
    </source>
</evidence>
<gene>
    <name evidence="14" type="primary">RPP0</name>
    <name evidence="14" type="ORF">HK099_006398</name>
</gene>
<keyword evidence="7" id="KW-0687">Ribonucleoprotein</keyword>
<organism evidence="14 15">
    <name type="scientific">Clydaea vesicula</name>
    <dbReference type="NCBI Taxonomy" id="447962"/>
    <lineage>
        <taxon>Eukaryota</taxon>
        <taxon>Fungi</taxon>
        <taxon>Fungi incertae sedis</taxon>
        <taxon>Chytridiomycota</taxon>
        <taxon>Chytridiomycota incertae sedis</taxon>
        <taxon>Chytridiomycetes</taxon>
        <taxon>Lobulomycetales</taxon>
        <taxon>Lobulomycetaceae</taxon>
        <taxon>Clydaea</taxon>
    </lineage>
</organism>
<evidence type="ECO:0000256" key="3">
    <source>
        <dbReference type="ARBA" id="ARBA00022692"/>
    </source>
</evidence>
<comment type="caution">
    <text evidence="14">The sequence shown here is derived from an EMBL/GenBank/DDBJ whole genome shotgun (WGS) entry which is preliminary data.</text>
</comment>
<dbReference type="Pfam" id="PF00999">
    <property type="entry name" value="Na_H_Exchanger"/>
    <property type="match status" value="1"/>
</dbReference>
<evidence type="ECO:0000256" key="10">
    <source>
        <dbReference type="SAM" id="MobiDB-lite"/>
    </source>
</evidence>
<dbReference type="GO" id="GO:0000027">
    <property type="term" value="P:ribosomal large subunit assembly"/>
    <property type="evidence" value="ECO:0007669"/>
    <property type="project" value="TreeGrafter"/>
</dbReference>
<dbReference type="Gene3D" id="6.10.140.1330">
    <property type="match status" value="1"/>
</dbReference>
<feature type="domain" description="Large ribosomal subunit protein uL10-like insertion" evidence="13">
    <location>
        <begin position="108"/>
        <end position="177"/>
    </location>
</feature>
<feature type="transmembrane region" description="Helical" evidence="11">
    <location>
        <begin position="831"/>
        <end position="852"/>
    </location>
</feature>
<evidence type="ECO:0000256" key="1">
    <source>
        <dbReference type="ARBA" id="ARBA00004141"/>
    </source>
</evidence>
<dbReference type="InterPro" id="IPR043141">
    <property type="entry name" value="Ribosomal_uL10-like_sf"/>
</dbReference>
<evidence type="ECO:0000256" key="9">
    <source>
        <dbReference type="ARBA" id="ARBA00035444"/>
    </source>
</evidence>
<evidence type="ECO:0000256" key="6">
    <source>
        <dbReference type="ARBA" id="ARBA00023136"/>
    </source>
</evidence>
<dbReference type="EMBL" id="JADGJW010000055">
    <property type="protein sequence ID" value="KAJ3225677.1"/>
    <property type="molecule type" value="Genomic_DNA"/>
</dbReference>
<dbReference type="Pfam" id="PF17777">
    <property type="entry name" value="RL10P_insert"/>
    <property type="match status" value="1"/>
</dbReference>
<name>A0AAD5XYF6_9FUNG</name>
<dbReference type="Gene3D" id="3.60.40.10">
    <property type="entry name" value="PPM-type phosphatase domain"/>
    <property type="match status" value="1"/>
</dbReference>
<reference evidence="14" key="1">
    <citation type="submission" date="2020-05" db="EMBL/GenBank/DDBJ databases">
        <title>Phylogenomic resolution of chytrid fungi.</title>
        <authorList>
            <person name="Stajich J.E."/>
            <person name="Amses K."/>
            <person name="Simmons R."/>
            <person name="Seto K."/>
            <person name="Myers J."/>
            <person name="Bonds A."/>
            <person name="Quandt C.A."/>
            <person name="Barry K."/>
            <person name="Liu P."/>
            <person name="Grigoriev I."/>
            <person name="Longcore J.E."/>
            <person name="James T.Y."/>
        </authorList>
    </citation>
    <scope>NUCLEOTIDE SEQUENCE</scope>
    <source>
        <strain evidence="14">JEL0476</strain>
    </source>
</reference>
<dbReference type="Gene3D" id="3.30.70.1730">
    <property type="match status" value="1"/>
</dbReference>
<dbReference type="GO" id="GO:0022625">
    <property type="term" value="C:cytosolic large ribosomal subunit"/>
    <property type="evidence" value="ECO:0007669"/>
    <property type="project" value="TreeGrafter"/>
</dbReference>
<feature type="transmembrane region" description="Helical" evidence="11">
    <location>
        <begin position="735"/>
        <end position="757"/>
    </location>
</feature>
<dbReference type="InterPro" id="IPR006153">
    <property type="entry name" value="Cation/H_exchanger_TM"/>
</dbReference>
<dbReference type="PANTHER" id="PTHR45699">
    <property type="entry name" value="60S ACIDIC RIBOSOMAL PROTEIN P0"/>
    <property type="match status" value="1"/>
</dbReference>
<accession>A0AAD5XYF6</accession>
<feature type="transmembrane region" description="Helical" evidence="11">
    <location>
        <begin position="778"/>
        <end position="811"/>
    </location>
</feature>
<keyword evidence="6 11" id="KW-0472">Membrane</keyword>
<evidence type="ECO:0000256" key="5">
    <source>
        <dbReference type="ARBA" id="ARBA00022989"/>
    </source>
</evidence>
<dbReference type="InterPro" id="IPR043164">
    <property type="entry name" value="Ribosomal_uL10-like_insert_sf"/>
</dbReference>
<dbReference type="Proteomes" id="UP001211065">
    <property type="component" value="Unassembled WGS sequence"/>
</dbReference>
<evidence type="ECO:0000256" key="2">
    <source>
        <dbReference type="ARBA" id="ARBA00008889"/>
    </source>
</evidence>
<feature type="transmembrane region" description="Helical" evidence="11">
    <location>
        <begin position="864"/>
        <end position="887"/>
    </location>
</feature>
<evidence type="ECO:0000259" key="12">
    <source>
        <dbReference type="Pfam" id="PF00999"/>
    </source>
</evidence>
<dbReference type="FunFam" id="3.90.105.20:FF:000001">
    <property type="entry name" value="60S acidic ribosomal protein P0"/>
    <property type="match status" value="1"/>
</dbReference>
<evidence type="ECO:0000256" key="4">
    <source>
        <dbReference type="ARBA" id="ARBA00022980"/>
    </source>
</evidence>
<keyword evidence="15" id="KW-1185">Reference proteome</keyword>
<comment type="subcellular location">
    <subcellularLocation>
        <location evidence="1">Membrane</location>
        <topology evidence="1">Multi-pass membrane protein</topology>
    </subcellularLocation>
</comment>
<keyword evidence="4 14" id="KW-0689">Ribosomal protein</keyword>
<dbReference type="GO" id="GO:1902600">
    <property type="term" value="P:proton transmembrane transport"/>
    <property type="evidence" value="ECO:0007669"/>
    <property type="project" value="InterPro"/>
</dbReference>
<dbReference type="AlphaFoldDB" id="A0AAD5XYF6"/>
<evidence type="ECO:0000259" key="13">
    <source>
        <dbReference type="Pfam" id="PF17777"/>
    </source>
</evidence>
<feature type="transmembrane region" description="Helical" evidence="11">
    <location>
        <begin position="928"/>
        <end position="951"/>
    </location>
</feature>
<dbReference type="Gene3D" id="3.90.105.20">
    <property type="match status" value="1"/>
</dbReference>
<evidence type="ECO:0000313" key="15">
    <source>
        <dbReference type="Proteomes" id="UP001211065"/>
    </source>
</evidence>
<proteinExistence type="inferred from homology"/>
<dbReference type="GO" id="GO:0016020">
    <property type="term" value="C:membrane"/>
    <property type="evidence" value="ECO:0007669"/>
    <property type="project" value="UniProtKB-SubCell"/>
</dbReference>
<dbReference type="GO" id="GO:0002181">
    <property type="term" value="P:cytoplasmic translation"/>
    <property type="evidence" value="ECO:0007669"/>
    <property type="project" value="TreeGrafter"/>
</dbReference>
<sequence>MSKGEKKAAYFTKLESYLQEYSTIFIVNVDNVGSNQMHQIRQKLRGTGVILMGKNTMVRKVLRGLVAENPQYEKLMPVVKGNVGFVFTKGDLKTVRKTITENRVRAPAKSGALAPIDVMVPAGNTGQPPDKTSFFQALGVPTKISRGTIEIVNDVHLIKAGTKVGSSEAALLNMLNISPFTYGLSIRHVYDDGAVFDPVVLDVEESTMVENLMTGIKTVAAISLALGFPTVAMVPHSLINGYKKVLGFALGSENYSFPLADKLKDLLSNPEALAALSAAAAAPAAGAGDAKKEEAKVEEEEEDSDEGICFYLSDGHGEVSTIPVSLRMTRVWRGSKGENFMNLIKKVLPRLVLWGKIYFCNIGDSSMTMFNDMNDKPLKIWKKGGQSEYNHCSFEDTLANFPKSLREGQTMESVKLDFETLEKYLKKSLLPNLKVPSYRVVSNRSMYGLGMTNTIGNLNHKGSLVGENGLGRTTIYEFDDKLFEGNGDELLILFCSDGVKDVLDSTDFASLINNLEKGLISLAKKYSTEEIDEFEPMEDILKKISTNGSEFEKEKYMNEEIEKYDELNLDKFSLESLNLIMEMVLSNEEKKNWSSLKEICQVFVNLAVLKNSFDDLTCFLLKIKKCDLIFTAEDPSEFNFCDVSFFNGYLMEKIFWKVIGFTWYESLLIAACCAPTDPILANSIVNGRFAELHIHPRVRQLLSAESASNDGCVFPLFQLAYFLMKFSMAEAFLHWSYATILYEIIGAAILGAIIGYVSRISLRSSEKNNWIDKKNFLVFELALAMFTSGTVTMLGMSSFVAVLVTGTVFAWDGWFAEETHDAHVQEVLDMLVNIVFIPFQNEVFFIFFGSIIPWNAYGTAELPYWILITAAVLILIVRRLPAVLLMMRFMTPLLSFSEAFFVGWFGPVGVGALWYQTRGSILFPDNKLFGPVVAFIVFSSVICHGIMVPFVHLTIVGIRYTSTQSRTLSQTSRGRGIAPTWPTGVAMSAGVISSPEPLVRTADGRYIPASSICLKNTESLVLFEKEFQNKETDLEPKLIPFNEQSSEEIQVGASDSTLDGIADSQNDLC</sequence>
<dbReference type="Pfam" id="PF00428">
    <property type="entry name" value="Ribosomal_60s"/>
    <property type="match status" value="1"/>
</dbReference>
<feature type="region of interest" description="Disordered" evidence="10">
    <location>
        <begin position="1049"/>
        <end position="1069"/>
    </location>
</feature>
<dbReference type="GO" id="GO:0015297">
    <property type="term" value="F:antiporter activity"/>
    <property type="evidence" value="ECO:0007669"/>
    <property type="project" value="InterPro"/>
</dbReference>
<feature type="domain" description="Cation/H+ exchanger transmembrane" evidence="12">
    <location>
        <begin position="648"/>
        <end position="951"/>
    </location>
</feature>
<dbReference type="SUPFAM" id="SSF81606">
    <property type="entry name" value="PP2C-like"/>
    <property type="match status" value="1"/>
</dbReference>
<protein>
    <recommendedName>
        <fullName evidence="8">Large ribosomal subunit protein uL10</fullName>
    </recommendedName>
    <alternativeName>
        <fullName evidence="9">60S acidic ribosomal protein P0</fullName>
    </alternativeName>
</protein>
<dbReference type="InterPro" id="IPR001790">
    <property type="entry name" value="Ribosomal_uL10"/>
</dbReference>
<dbReference type="InterPro" id="IPR040637">
    <property type="entry name" value="Ribosomal_uL10-like_insert"/>
</dbReference>
<dbReference type="InterPro" id="IPR050323">
    <property type="entry name" value="Ribosomal_protein_uL10"/>
</dbReference>
<keyword evidence="3 11" id="KW-0812">Transmembrane</keyword>
<evidence type="ECO:0000313" key="14">
    <source>
        <dbReference type="EMBL" id="KAJ3225677.1"/>
    </source>
</evidence>
<dbReference type="CDD" id="cd05795">
    <property type="entry name" value="Ribosomal_P0_L10e"/>
    <property type="match status" value="1"/>
</dbReference>
<dbReference type="SUPFAM" id="SSF160369">
    <property type="entry name" value="Ribosomal protein L10-like"/>
    <property type="match status" value="1"/>
</dbReference>
<feature type="transmembrane region" description="Helical" evidence="11">
    <location>
        <begin position="899"/>
        <end position="916"/>
    </location>
</feature>
<dbReference type="GO" id="GO:0003735">
    <property type="term" value="F:structural constituent of ribosome"/>
    <property type="evidence" value="ECO:0007669"/>
    <property type="project" value="TreeGrafter"/>
</dbReference>
<evidence type="ECO:0000256" key="11">
    <source>
        <dbReference type="SAM" id="Phobius"/>
    </source>
</evidence>
<evidence type="ECO:0000256" key="8">
    <source>
        <dbReference type="ARBA" id="ARBA00035202"/>
    </source>
</evidence>
<keyword evidence="5 11" id="KW-1133">Transmembrane helix</keyword>